<evidence type="ECO:0000259" key="2">
    <source>
        <dbReference type="PROSITE" id="PS50003"/>
    </source>
</evidence>
<dbReference type="InterPro" id="IPR001936">
    <property type="entry name" value="RasGAP_dom"/>
</dbReference>
<keyword evidence="1" id="KW-0343">GTPase activation</keyword>
<feature type="domain" description="Ras-GAP" evidence="3">
    <location>
        <begin position="339"/>
        <end position="533"/>
    </location>
</feature>
<dbReference type="SMART" id="SM00323">
    <property type="entry name" value="RasGAP"/>
    <property type="match status" value="1"/>
</dbReference>
<keyword evidence="4" id="KW-1185">Reference proteome</keyword>
<feature type="domain" description="PH" evidence="2">
    <location>
        <begin position="586"/>
        <end position="687"/>
    </location>
</feature>
<dbReference type="Gene3D" id="2.60.40.150">
    <property type="entry name" value="C2 domain"/>
    <property type="match status" value="1"/>
</dbReference>
<dbReference type="PANTHER" id="PTHR10194">
    <property type="entry name" value="RAS GTPASE-ACTIVATING PROTEINS"/>
    <property type="match status" value="1"/>
</dbReference>
<dbReference type="Pfam" id="PF00169">
    <property type="entry name" value="PH"/>
    <property type="match status" value="1"/>
</dbReference>
<evidence type="ECO:0000256" key="1">
    <source>
        <dbReference type="ARBA" id="ARBA00022468"/>
    </source>
</evidence>
<dbReference type="Proteomes" id="UP000050794">
    <property type="component" value="Unassembled WGS sequence"/>
</dbReference>
<reference evidence="5" key="1">
    <citation type="submission" date="2016-06" db="UniProtKB">
        <authorList>
            <consortium name="WormBaseParasite"/>
        </authorList>
    </citation>
    <scope>IDENTIFICATION</scope>
</reference>
<dbReference type="Pfam" id="PF00616">
    <property type="entry name" value="RasGAP"/>
    <property type="match status" value="1"/>
</dbReference>
<sequence>LFSEDCDVMSICCASGRDAKSGRVVCDGHLRLIEILRVNIAQLRNIPARCIGENRSINVLVRLDNQDIYQSTSAVKNSDCSIGDDFVHEISSNFSQLHFIISENSRIRRPIGRVSIRKRDIVKHSGEDCWYRITAISKQNDVSGQICVDLKYDDETSSVALKVVDHSGLNVREPVELYLLVTLQGCGRMETKKLKIGSGKESGEILLMECEPNEGHEGQRPQIRMSLWHDVMGGFNSYFHGQVRILLDDSTMRPKSDACGPQWYYLKPRMSMDETEEAAGENVDPARLGELRLRLFYTADHVLPLELYKPLQMNLINSLSSRPFCASTAGLLEYLPSVDLVTIARPLMKIFVQANSIRPLVRVLCSQDIVKCQDVNTLFRSQTLASKIIYEEMKFLGHQYLVISLKPVIDMIYNERKCCEVDPSKLKQGDSLESNKLNLIVYSEVAFSRVVDSNHRCPSPLREMFADLRDVVAMHFPGREDVQRLALSSFIVMRFFAAAIMNPKLFGLKREQPDSTVARTLVLVSKILQRLSNCVVSGHALNVKEPWLAPVMQRFTDETHRLAMLKFLDRVSMTEADLSISGESLSVLRDGFFIERKVREKRRILKNLINQRRRYVVLTETEICWQKSKADTEPKGRILLQEVNHIEPVEDAKNVFRIATPTCEIQLQAPNMIEMNEWIVQIQKQRKRQLMIALRTTEPSELFEIDTERELEAIHMTLYEHAETLKHWKNALEGTEIPEGHPPLPRALQEQLEECENPEEAKMCFYSTIQDVLHGTLLIEKAHRDVVNTFMNQIRSGKGTRDLPIGDDNYLLLKSRFQKSLE</sequence>
<proteinExistence type="predicted"/>
<dbReference type="GO" id="GO:0005096">
    <property type="term" value="F:GTPase activator activity"/>
    <property type="evidence" value="ECO:0007669"/>
    <property type="project" value="UniProtKB-KW"/>
</dbReference>
<evidence type="ECO:0000313" key="4">
    <source>
        <dbReference type="Proteomes" id="UP000050794"/>
    </source>
</evidence>
<dbReference type="CDD" id="cd05128">
    <property type="entry name" value="RasGAP_GAP1_like"/>
    <property type="match status" value="1"/>
</dbReference>
<dbReference type="PANTHER" id="PTHR10194:SF148">
    <property type="entry name" value="GTPASE-ACTIVATING PROTEIN"/>
    <property type="match status" value="1"/>
</dbReference>
<dbReference type="SMART" id="SM00233">
    <property type="entry name" value="PH"/>
    <property type="match status" value="1"/>
</dbReference>
<name>A0A183TV04_TOXCA</name>
<dbReference type="InterPro" id="IPR011993">
    <property type="entry name" value="PH-like_dom_sf"/>
</dbReference>
<dbReference type="InterPro" id="IPR039360">
    <property type="entry name" value="Ras_GTPase"/>
</dbReference>
<protein>
    <submittedName>
        <fullName evidence="5">Ras-GAP domain-containing protein</fullName>
    </submittedName>
</protein>
<dbReference type="SUPFAM" id="SSF49562">
    <property type="entry name" value="C2 domain (Calcium/lipid-binding domain, CaLB)"/>
    <property type="match status" value="1"/>
</dbReference>
<organism evidence="4 5">
    <name type="scientific">Toxocara canis</name>
    <name type="common">Canine roundworm</name>
    <dbReference type="NCBI Taxonomy" id="6265"/>
    <lineage>
        <taxon>Eukaryota</taxon>
        <taxon>Metazoa</taxon>
        <taxon>Ecdysozoa</taxon>
        <taxon>Nematoda</taxon>
        <taxon>Chromadorea</taxon>
        <taxon>Rhabditida</taxon>
        <taxon>Spirurina</taxon>
        <taxon>Ascaridomorpha</taxon>
        <taxon>Ascaridoidea</taxon>
        <taxon>Toxocaridae</taxon>
        <taxon>Toxocara</taxon>
    </lineage>
</organism>
<dbReference type="InterPro" id="IPR035892">
    <property type="entry name" value="C2_domain_sf"/>
</dbReference>
<dbReference type="SUPFAM" id="SSF48350">
    <property type="entry name" value="GTPase activation domain, GAP"/>
    <property type="match status" value="1"/>
</dbReference>
<dbReference type="PROSITE" id="PS50003">
    <property type="entry name" value="PH_DOMAIN"/>
    <property type="match status" value="1"/>
</dbReference>
<dbReference type="AlphaFoldDB" id="A0A183TV04"/>
<dbReference type="InterPro" id="IPR001849">
    <property type="entry name" value="PH_domain"/>
</dbReference>
<dbReference type="Gene3D" id="1.10.506.10">
    <property type="entry name" value="GTPase Activation - p120gap, domain 1"/>
    <property type="match status" value="1"/>
</dbReference>
<dbReference type="PROSITE" id="PS50018">
    <property type="entry name" value="RAS_GTPASE_ACTIV_2"/>
    <property type="match status" value="1"/>
</dbReference>
<evidence type="ECO:0000313" key="5">
    <source>
        <dbReference type="WBParaSite" id="TCNE_0000007301-mRNA-1"/>
    </source>
</evidence>
<dbReference type="SUPFAM" id="SSF50729">
    <property type="entry name" value="PH domain-like"/>
    <property type="match status" value="1"/>
</dbReference>
<dbReference type="InterPro" id="IPR008936">
    <property type="entry name" value="Rho_GTPase_activation_prot"/>
</dbReference>
<evidence type="ECO:0000259" key="3">
    <source>
        <dbReference type="PROSITE" id="PS50018"/>
    </source>
</evidence>
<dbReference type="Gene3D" id="2.30.29.30">
    <property type="entry name" value="Pleckstrin-homology domain (PH domain)/Phosphotyrosine-binding domain (PTB)"/>
    <property type="match status" value="1"/>
</dbReference>
<dbReference type="WBParaSite" id="TCNE_0000007301-mRNA-1">
    <property type="protein sequence ID" value="TCNE_0000007301-mRNA-1"/>
    <property type="gene ID" value="TCNE_0000007301"/>
</dbReference>
<accession>A0A183TV04</accession>